<dbReference type="OrthoDB" id="7067875at2"/>
<feature type="transmembrane region" description="Helical" evidence="1">
    <location>
        <begin position="198"/>
        <end position="216"/>
    </location>
</feature>
<feature type="transmembrane region" description="Helical" evidence="1">
    <location>
        <begin position="75"/>
        <end position="92"/>
    </location>
</feature>
<feature type="transmembrane region" description="Helical" evidence="1">
    <location>
        <begin position="175"/>
        <end position="192"/>
    </location>
</feature>
<sequence length="225" mass="25657">MQRKKLSGLEKIVLSIVFVLMVIGIIAAWVNKTWFLETYVVEDGFIEDVTLIPLAILTLTCFILLFRYARKKNAWFFLTYLFIALGSFFILGEEISWGQRIFGFETSEYFREHNSQDEENIHNLIIGGEKLNKIIFTDVLIAGVAIYLIIIPLLYSKKPGFKNFIDRAAFPVARLYQIIGCLLVFGLSFLTFDSKGAELLEFGGSAMFMLIVLNPLNKASRSLKL</sequence>
<keyword evidence="1" id="KW-0812">Transmembrane</keyword>
<name>A0A1I5YID7_9BACT</name>
<feature type="transmembrane region" description="Helical" evidence="1">
    <location>
        <begin position="134"/>
        <end position="155"/>
    </location>
</feature>
<feature type="transmembrane region" description="Helical" evidence="1">
    <location>
        <begin position="50"/>
        <end position="68"/>
    </location>
</feature>
<organism evidence="2 3">
    <name type="scientific">Parafilimonas terrae</name>
    <dbReference type="NCBI Taxonomy" id="1465490"/>
    <lineage>
        <taxon>Bacteria</taxon>
        <taxon>Pseudomonadati</taxon>
        <taxon>Bacteroidota</taxon>
        <taxon>Chitinophagia</taxon>
        <taxon>Chitinophagales</taxon>
        <taxon>Chitinophagaceae</taxon>
        <taxon>Parafilimonas</taxon>
    </lineage>
</organism>
<proteinExistence type="predicted"/>
<keyword evidence="1" id="KW-1133">Transmembrane helix</keyword>
<evidence type="ECO:0000256" key="1">
    <source>
        <dbReference type="SAM" id="Phobius"/>
    </source>
</evidence>
<protein>
    <submittedName>
        <fullName evidence="2">Uncharacterized protein</fullName>
    </submittedName>
</protein>
<gene>
    <name evidence="2" type="ORF">SAMN05444277_11279</name>
</gene>
<evidence type="ECO:0000313" key="3">
    <source>
        <dbReference type="Proteomes" id="UP000199031"/>
    </source>
</evidence>
<reference evidence="2 3" key="1">
    <citation type="submission" date="2016-10" db="EMBL/GenBank/DDBJ databases">
        <authorList>
            <person name="de Groot N.N."/>
        </authorList>
    </citation>
    <scope>NUCLEOTIDE SEQUENCE [LARGE SCALE GENOMIC DNA]</scope>
    <source>
        <strain evidence="2 3">DSM 28286</strain>
    </source>
</reference>
<dbReference type="Proteomes" id="UP000199031">
    <property type="component" value="Unassembled WGS sequence"/>
</dbReference>
<keyword evidence="3" id="KW-1185">Reference proteome</keyword>
<dbReference type="RefSeq" id="WP_090661420.1">
    <property type="nucleotide sequence ID" value="NZ_FOXQ01000012.1"/>
</dbReference>
<feature type="transmembrane region" description="Helical" evidence="1">
    <location>
        <begin position="12"/>
        <end position="30"/>
    </location>
</feature>
<dbReference type="STRING" id="1465490.SAMN05444277_11279"/>
<keyword evidence="1" id="KW-0472">Membrane</keyword>
<evidence type="ECO:0000313" key="2">
    <source>
        <dbReference type="EMBL" id="SFQ43956.1"/>
    </source>
</evidence>
<dbReference type="EMBL" id="FOXQ01000012">
    <property type="protein sequence ID" value="SFQ43956.1"/>
    <property type="molecule type" value="Genomic_DNA"/>
</dbReference>
<accession>A0A1I5YID7</accession>
<dbReference type="AlphaFoldDB" id="A0A1I5YID7"/>